<sequence length="582" mass="64919">MNCREISVETINEDEDSFVSNTDAIIYAASDISGWTHSLISDHNISNSSSSTNVDEHHQQQEISTAAGGNDGDDDSMIVSSSASSTWFNNNKQIDDQQEIRIFNVDFRALCNNTCRRSELRGGLLPDTDKTVNEESSVRLVNTLMACAEAIQENNLSLADELTSVLRRIAVSQIGGAMKKEATYFAEALSHKIHRTNRRDIVESSYSKDQLLHMSFYESCLFVKFAHFTANQSILEAFADSKRVQIIDFSLNQGSQWPALLQALALRPGGPPAFQLTGIGGHSQPDDSTDALHEVGWKLAQLAESIGVEFEFRGFVVHTLADLEASMLNIPSNVEAVAVNSIFELHRLFSIPGAIEKVLDLIKQVKPKIVTIAELEANHNESVFKNRIKEAWHYYSTVFDLLENSEWTKRSTIDLEIVGPHLGREIYNLVACEGTERVVRHETLGQWRVRFNSAGFNLVPLASNTYRHADLLLALYTNEEGYRVEVKDGCLMWSWHSRPLITTSTWQICSQLQQCCFVMILAGDGGSDGFGVGYLVGLASSKLVRFMGCAPVWRKKENSWVGGVWSWELLVAPAIYPKKEEG</sequence>
<dbReference type="AlphaFoldDB" id="A0A9J5X2P1"/>
<comment type="caution">
    <text evidence="5">The sequence shown here is derived from an EMBL/GenBank/DDBJ whole genome shotgun (WGS) entry which is preliminary data.</text>
</comment>
<dbReference type="EMBL" id="JACXVP010000010">
    <property type="protein sequence ID" value="KAG5582505.1"/>
    <property type="molecule type" value="Genomic_DNA"/>
</dbReference>
<protein>
    <recommendedName>
        <fullName evidence="7">DELLA protein</fullName>
    </recommendedName>
</protein>
<reference evidence="5 6" key="1">
    <citation type="submission" date="2020-09" db="EMBL/GenBank/DDBJ databases">
        <title>De no assembly of potato wild relative species, Solanum commersonii.</title>
        <authorList>
            <person name="Cho K."/>
        </authorList>
    </citation>
    <scope>NUCLEOTIDE SEQUENCE [LARGE SCALE GENOMIC DNA]</scope>
    <source>
        <strain evidence="5">LZ3.2</strain>
        <tissue evidence="5">Leaf</tissue>
    </source>
</reference>
<dbReference type="InterPro" id="IPR005202">
    <property type="entry name" value="TF_GRAS"/>
</dbReference>
<keyword evidence="6" id="KW-1185">Reference proteome</keyword>
<evidence type="ECO:0000313" key="6">
    <source>
        <dbReference type="Proteomes" id="UP000824120"/>
    </source>
</evidence>
<feature type="region of interest" description="SAW" evidence="3">
    <location>
        <begin position="431"/>
        <end position="507"/>
    </location>
</feature>
<feature type="region of interest" description="PFYRE" evidence="3">
    <location>
        <begin position="337"/>
        <end position="428"/>
    </location>
</feature>
<evidence type="ECO:0000256" key="4">
    <source>
        <dbReference type="SAM" id="MobiDB-lite"/>
    </source>
</evidence>
<keyword evidence="2" id="KW-0804">Transcription</keyword>
<feature type="region of interest" description="Disordered" evidence="4">
    <location>
        <begin position="47"/>
        <end position="80"/>
    </location>
</feature>
<dbReference type="Proteomes" id="UP000824120">
    <property type="component" value="Chromosome 10"/>
</dbReference>
<comment type="similarity">
    <text evidence="3">Belongs to the GRAS family.</text>
</comment>
<dbReference type="OrthoDB" id="1221201at2759"/>
<evidence type="ECO:0000313" key="5">
    <source>
        <dbReference type="EMBL" id="KAG5582505.1"/>
    </source>
</evidence>
<keyword evidence="1" id="KW-0805">Transcription regulation</keyword>
<dbReference type="PANTHER" id="PTHR31636">
    <property type="entry name" value="OSJNBA0084A10.13 PROTEIN-RELATED"/>
    <property type="match status" value="1"/>
</dbReference>
<feature type="region of interest" description="Leucine repeat II (LRII)" evidence="3">
    <location>
        <begin position="294"/>
        <end position="326"/>
    </location>
</feature>
<evidence type="ECO:0008006" key="7">
    <source>
        <dbReference type="Google" id="ProtNLM"/>
    </source>
</evidence>
<organism evidence="5 6">
    <name type="scientific">Solanum commersonii</name>
    <name type="common">Commerson's wild potato</name>
    <name type="synonym">Commerson's nightshade</name>
    <dbReference type="NCBI Taxonomy" id="4109"/>
    <lineage>
        <taxon>Eukaryota</taxon>
        <taxon>Viridiplantae</taxon>
        <taxon>Streptophyta</taxon>
        <taxon>Embryophyta</taxon>
        <taxon>Tracheophyta</taxon>
        <taxon>Spermatophyta</taxon>
        <taxon>Magnoliopsida</taxon>
        <taxon>eudicotyledons</taxon>
        <taxon>Gunneridae</taxon>
        <taxon>Pentapetalae</taxon>
        <taxon>asterids</taxon>
        <taxon>lamiids</taxon>
        <taxon>Solanales</taxon>
        <taxon>Solanaceae</taxon>
        <taxon>Solanoideae</taxon>
        <taxon>Solaneae</taxon>
        <taxon>Solanum</taxon>
    </lineage>
</organism>
<proteinExistence type="inferred from homology"/>
<name>A0A9J5X2P1_SOLCO</name>
<dbReference type="PROSITE" id="PS50985">
    <property type="entry name" value="GRAS"/>
    <property type="match status" value="1"/>
</dbReference>
<gene>
    <name evidence="5" type="ORF">H5410_053132</name>
</gene>
<evidence type="ECO:0000256" key="2">
    <source>
        <dbReference type="ARBA" id="ARBA00023163"/>
    </source>
</evidence>
<accession>A0A9J5X2P1</accession>
<comment type="caution">
    <text evidence="3">Lacks conserved residue(s) required for the propagation of feature annotation.</text>
</comment>
<dbReference type="Pfam" id="PF03514">
    <property type="entry name" value="GRAS"/>
    <property type="match status" value="1"/>
</dbReference>
<evidence type="ECO:0000256" key="1">
    <source>
        <dbReference type="ARBA" id="ARBA00023015"/>
    </source>
</evidence>
<feature type="region of interest" description="VHIID" evidence="3">
    <location>
        <begin position="213"/>
        <end position="278"/>
    </location>
</feature>
<evidence type="ECO:0000256" key="3">
    <source>
        <dbReference type="PROSITE-ProRule" id="PRU01191"/>
    </source>
</evidence>